<gene>
    <name evidence="2" type="ORF">FTOL_04433</name>
</gene>
<evidence type="ECO:0000313" key="3">
    <source>
        <dbReference type="Proteomes" id="UP001187734"/>
    </source>
</evidence>
<dbReference type="EMBL" id="ONZP01000133">
    <property type="protein sequence ID" value="SPJ74702.1"/>
    <property type="molecule type" value="Genomic_DNA"/>
</dbReference>
<feature type="region of interest" description="Disordered" evidence="1">
    <location>
        <begin position="1"/>
        <end position="91"/>
    </location>
</feature>
<accession>A0AAE8SGQ3</accession>
<dbReference type="Proteomes" id="UP001187734">
    <property type="component" value="Unassembled WGS sequence"/>
</dbReference>
<comment type="caution">
    <text evidence="2">The sequence shown here is derived from an EMBL/GenBank/DDBJ whole genome shotgun (WGS) entry which is preliminary data.</text>
</comment>
<proteinExistence type="predicted"/>
<organism evidence="2 3">
    <name type="scientific">Fusarium torulosum</name>
    <dbReference type="NCBI Taxonomy" id="33205"/>
    <lineage>
        <taxon>Eukaryota</taxon>
        <taxon>Fungi</taxon>
        <taxon>Dikarya</taxon>
        <taxon>Ascomycota</taxon>
        <taxon>Pezizomycotina</taxon>
        <taxon>Sordariomycetes</taxon>
        <taxon>Hypocreomycetidae</taxon>
        <taxon>Hypocreales</taxon>
        <taxon>Nectriaceae</taxon>
        <taxon>Fusarium</taxon>
    </lineage>
</organism>
<keyword evidence="3" id="KW-1185">Reference proteome</keyword>
<protein>
    <submittedName>
        <fullName evidence="2">Uncharacterized protein</fullName>
    </submittedName>
</protein>
<sequence>MASSSDAYSTRCVYSVSTSRDSESRPLSPPPERPAGARDGDKGASFSHFQHSKAPYPPTPQNDPLARELETEWNKSAQLSPRLEHKVPKTN</sequence>
<name>A0AAE8SGQ3_9HYPO</name>
<feature type="compositionally biased region" description="Basic and acidic residues" evidence="1">
    <location>
        <begin position="82"/>
        <end position="91"/>
    </location>
</feature>
<reference evidence="2" key="1">
    <citation type="submission" date="2018-03" db="EMBL/GenBank/DDBJ databases">
        <authorList>
            <person name="Guldener U."/>
        </authorList>
    </citation>
    <scope>NUCLEOTIDE SEQUENCE</scope>
</reference>
<evidence type="ECO:0000313" key="2">
    <source>
        <dbReference type="EMBL" id="SPJ74702.1"/>
    </source>
</evidence>
<dbReference type="AlphaFoldDB" id="A0AAE8SGQ3"/>
<evidence type="ECO:0000256" key="1">
    <source>
        <dbReference type="SAM" id="MobiDB-lite"/>
    </source>
</evidence>